<evidence type="ECO:0000313" key="2">
    <source>
        <dbReference type="Proteomes" id="UP000322234"/>
    </source>
</evidence>
<reference evidence="1" key="1">
    <citation type="submission" date="2019-10" db="EMBL/GenBank/DDBJ databases">
        <title>The sequence and de novo assembly of the wild yak genome.</title>
        <authorList>
            <person name="Liu Y."/>
        </authorList>
    </citation>
    <scope>NUCLEOTIDE SEQUENCE [LARGE SCALE GENOMIC DNA]</scope>
    <source>
        <strain evidence="1">WY2019</strain>
    </source>
</reference>
<organism evidence="1 2">
    <name type="scientific">Bos mutus</name>
    <name type="common">wild yak</name>
    <dbReference type="NCBI Taxonomy" id="72004"/>
    <lineage>
        <taxon>Eukaryota</taxon>
        <taxon>Metazoa</taxon>
        <taxon>Chordata</taxon>
        <taxon>Craniata</taxon>
        <taxon>Vertebrata</taxon>
        <taxon>Euteleostomi</taxon>
        <taxon>Mammalia</taxon>
        <taxon>Eutheria</taxon>
        <taxon>Laurasiatheria</taxon>
        <taxon>Artiodactyla</taxon>
        <taxon>Ruminantia</taxon>
        <taxon>Pecora</taxon>
        <taxon>Bovidae</taxon>
        <taxon>Bovinae</taxon>
        <taxon>Bos</taxon>
    </lineage>
</organism>
<sequence>MTSASDFWWEDEEKDQSLDRMLPCPVDQREEKTSSVFLWRRRESPLSLQCRLSVYQGMKINKMLVEKMGTRYVIEMDLDNKSGKIIAVLKFLMEVSLTIDTHPLRSITSQLCYHGMIDYLSNFISKGEKKLRKLGRITAELLKSSLVYRTAAERGRFGMFDSHGHKTIRDFSLTLDPALNPALFDSRVLEAVYVDWGVHSGKA</sequence>
<name>A0A6B0RGK8_9CETA</name>
<dbReference type="EMBL" id="VBQZ03000040">
    <property type="protein sequence ID" value="MXQ87797.1"/>
    <property type="molecule type" value="Genomic_DNA"/>
</dbReference>
<gene>
    <name evidence="1" type="ORF">E5288_WYG018190</name>
</gene>
<proteinExistence type="predicted"/>
<dbReference type="AlphaFoldDB" id="A0A6B0RGK8"/>
<accession>A0A6B0RGK8</accession>
<protein>
    <submittedName>
        <fullName evidence="1">Uncharacterized protein</fullName>
    </submittedName>
</protein>
<dbReference type="Proteomes" id="UP000322234">
    <property type="component" value="Unassembled WGS sequence"/>
</dbReference>
<keyword evidence="2" id="KW-1185">Reference proteome</keyword>
<comment type="caution">
    <text evidence="1">The sequence shown here is derived from an EMBL/GenBank/DDBJ whole genome shotgun (WGS) entry which is preliminary data.</text>
</comment>
<evidence type="ECO:0000313" key="1">
    <source>
        <dbReference type="EMBL" id="MXQ87797.1"/>
    </source>
</evidence>